<dbReference type="Gene3D" id="3.40.50.2300">
    <property type="match status" value="2"/>
</dbReference>
<protein>
    <submittedName>
        <fullName evidence="8">BMP family ABC transporter substrate-binding protein</fullName>
    </submittedName>
</protein>
<dbReference type="PANTHER" id="PTHR34296">
    <property type="entry name" value="TRANSCRIPTIONAL ACTIVATOR PROTEIN MED"/>
    <property type="match status" value="1"/>
</dbReference>
<name>A0A401ZP58_9CHLR</name>
<evidence type="ECO:0000256" key="2">
    <source>
        <dbReference type="ARBA" id="ARBA00022475"/>
    </source>
</evidence>
<dbReference type="InterPro" id="IPR050957">
    <property type="entry name" value="BMP_lipoprotein"/>
</dbReference>
<dbReference type="PROSITE" id="PS51257">
    <property type="entry name" value="PROKAR_LIPOPROTEIN"/>
    <property type="match status" value="1"/>
</dbReference>
<dbReference type="Proteomes" id="UP000287224">
    <property type="component" value="Unassembled WGS sequence"/>
</dbReference>
<keyword evidence="9" id="KW-1185">Reference proteome</keyword>
<evidence type="ECO:0000313" key="8">
    <source>
        <dbReference type="EMBL" id="GCE08536.1"/>
    </source>
</evidence>
<dbReference type="PANTHER" id="PTHR34296:SF2">
    <property type="entry name" value="ABC TRANSPORTER GUANOSINE-BINDING PROTEIN NUPN"/>
    <property type="match status" value="1"/>
</dbReference>
<sequence length="357" mass="37139">MRRSGIPSLLVSLLVLCGIMLSACGGSSPSTSTGGGNSTSSAPKSVTLVTDIGGLNDQSFNQSAYVGYTKAMGELKFRRQVIESKSQNDYVGNLTRAAQTSDLVIGVGFLMATAMDQVAKANPTKSFALIDACPSDAKGNCDPLKNVAPLYFKEQQAGCLAGVVAGEMETLGKSKASKLLGNNTIGAVGGQSIPPVDHYIAGYQFCAKKVDPKVTVKVNYSNSFDNTAACQDIANNQIGASKADIIFQVAGGCGVGALQAAKAKGVYSIGVDSDQSHVNDSVITSAVKRVDQAVYITIKNFESGKFSNNPAPFDLTNDGVGYAPLSSQVPAEVKPVVDKYIQDIKSGALQVPDTVQK</sequence>
<proteinExistence type="predicted"/>
<keyword evidence="4" id="KW-0472">Membrane</keyword>
<dbReference type="EMBL" id="BIFQ01000002">
    <property type="protein sequence ID" value="GCE08536.1"/>
    <property type="molecule type" value="Genomic_DNA"/>
</dbReference>
<dbReference type="Pfam" id="PF02608">
    <property type="entry name" value="Bmp"/>
    <property type="match status" value="1"/>
</dbReference>
<reference evidence="9" key="1">
    <citation type="submission" date="2018-12" db="EMBL/GenBank/DDBJ databases">
        <title>Tengunoibacter tsumagoiensis gen. nov., sp. nov., Dictyobacter kobayashii sp. nov., D. alpinus sp. nov., and D. joshuensis sp. nov. and description of Dictyobacteraceae fam. nov. within the order Ktedonobacterales isolated from Tengu-no-mugimeshi.</title>
        <authorList>
            <person name="Wang C.M."/>
            <person name="Zheng Y."/>
            <person name="Sakai Y."/>
            <person name="Toyoda A."/>
            <person name="Minakuchi Y."/>
            <person name="Abe K."/>
            <person name="Yokota A."/>
            <person name="Yabe S."/>
        </authorList>
    </citation>
    <scope>NUCLEOTIDE SEQUENCE [LARGE SCALE GENOMIC DNA]</scope>
    <source>
        <strain evidence="9">S-27</strain>
    </source>
</reference>
<organism evidence="8 9">
    <name type="scientific">Dictyobacter aurantiacus</name>
    <dbReference type="NCBI Taxonomy" id="1936993"/>
    <lineage>
        <taxon>Bacteria</taxon>
        <taxon>Bacillati</taxon>
        <taxon>Chloroflexota</taxon>
        <taxon>Ktedonobacteria</taxon>
        <taxon>Ktedonobacterales</taxon>
        <taxon>Dictyobacteraceae</taxon>
        <taxon>Dictyobacter</taxon>
    </lineage>
</organism>
<dbReference type="GO" id="GO:0005886">
    <property type="term" value="C:plasma membrane"/>
    <property type="evidence" value="ECO:0007669"/>
    <property type="project" value="UniProtKB-SubCell"/>
</dbReference>
<dbReference type="InterPro" id="IPR003760">
    <property type="entry name" value="PnrA-like"/>
</dbReference>
<keyword evidence="3 6" id="KW-0732">Signal</keyword>
<accession>A0A401ZP58</accession>
<dbReference type="RefSeq" id="WP_126601065.1">
    <property type="nucleotide sequence ID" value="NZ_BIFQ01000002.1"/>
</dbReference>
<dbReference type="OrthoDB" id="9769871at2"/>
<gene>
    <name evidence="8" type="ORF">KDAU_58650</name>
</gene>
<evidence type="ECO:0000313" key="9">
    <source>
        <dbReference type="Proteomes" id="UP000287224"/>
    </source>
</evidence>
<keyword evidence="2" id="KW-1003">Cell membrane</keyword>
<keyword evidence="5" id="KW-0449">Lipoprotein</keyword>
<evidence type="ECO:0000256" key="5">
    <source>
        <dbReference type="ARBA" id="ARBA00023288"/>
    </source>
</evidence>
<feature type="signal peptide" evidence="6">
    <location>
        <begin position="1"/>
        <end position="23"/>
    </location>
</feature>
<comment type="caution">
    <text evidence="8">The sequence shown here is derived from an EMBL/GenBank/DDBJ whole genome shotgun (WGS) entry which is preliminary data.</text>
</comment>
<evidence type="ECO:0000256" key="6">
    <source>
        <dbReference type="SAM" id="SignalP"/>
    </source>
</evidence>
<evidence type="ECO:0000256" key="3">
    <source>
        <dbReference type="ARBA" id="ARBA00022729"/>
    </source>
</evidence>
<dbReference type="AlphaFoldDB" id="A0A401ZP58"/>
<evidence type="ECO:0000259" key="7">
    <source>
        <dbReference type="Pfam" id="PF02608"/>
    </source>
</evidence>
<comment type="subcellular location">
    <subcellularLocation>
        <location evidence="1">Cell membrane</location>
    </subcellularLocation>
</comment>
<dbReference type="CDD" id="cd06354">
    <property type="entry name" value="PBP1_PrnA-like"/>
    <property type="match status" value="1"/>
</dbReference>
<evidence type="ECO:0000256" key="1">
    <source>
        <dbReference type="ARBA" id="ARBA00004236"/>
    </source>
</evidence>
<evidence type="ECO:0000256" key="4">
    <source>
        <dbReference type="ARBA" id="ARBA00023136"/>
    </source>
</evidence>
<feature type="domain" description="ABC transporter substrate-binding protein PnrA-like" evidence="7">
    <location>
        <begin position="46"/>
        <end position="353"/>
    </location>
</feature>
<feature type="chain" id="PRO_5019508860" evidence="6">
    <location>
        <begin position="24"/>
        <end position="357"/>
    </location>
</feature>